<sequence length="215" mass="23192">MPSHYPLLLQRLCLALVAIHHLGGGGGGGGVPPVSLAFAPPSLVARPSTTTTTTTTMTIVRSTTTTTAAPSPYEQQRQRRAYVVSSATALRMTTSDEKSPSSLSSLPAFLDPGTKGGVVVLSIVLFVLPIIAYNVATGPMFGLDEIEVGRDIGVGFSVLTMLLWGSTYIFRVATKDMTYARQLKDYEDAVIAKRLEELDDDEVRALVEDIERERF</sequence>
<protein>
    <recommendedName>
        <fullName evidence="6">DUF485 domain-containing protein</fullName>
    </recommendedName>
</protein>
<accession>A0ABD3R9J3</accession>
<dbReference type="EMBL" id="JALLPB020000771">
    <property type="protein sequence ID" value="KAL3806607.1"/>
    <property type="molecule type" value="Genomic_DNA"/>
</dbReference>
<comment type="caution">
    <text evidence="4">The sequence shown here is derived from an EMBL/GenBank/DDBJ whole genome shotgun (WGS) entry which is preliminary data.</text>
</comment>
<evidence type="ECO:0000256" key="2">
    <source>
        <dbReference type="SAM" id="SignalP"/>
    </source>
</evidence>
<dbReference type="Proteomes" id="UP001530377">
    <property type="component" value="Unassembled WGS sequence"/>
</dbReference>
<keyword evidence="1" id="KW-1133">Transmembrane helix</keyword>
<dbReference type="Pfam" id="PF11460">
    <property type="entry name" value="DUF3007"/>
    <property type="match status" value="1"/>
</dbReference>
<dbReference type="AlphaFoldDB" id="A0ABD3R9J3"/>
<dbReference type="PANTHER" id="PTHR35734:SF1">
    <property type="entry name" value="OS01G0805200 PROTEIN"/>
    <property type="match status" value="1"/>
</dbReference>
<feature type="transmembrane region" description="Helical" evidence="1">
    <location>
        <begin position="116"/>
        <end position="136"/>
    </location>
</feature>
<evidence type="ECO:0000313" key="5">
    <source>
        <dbReference type="Proteomes" id="UP001530377"/>
    </source>
</evidence>
<reference evidence="4 5" key="1">
    <citation type="submission" date="2024-10" db="EMBL/GenBank/DDBJ databases">
        <title>Updated reference genomes for cyclostephanoid diatoms.</title>
        <authorList>
            <person name="Roberts W.R."/>
            <person name="Alverson A.J."/>
        </authorList>
    </citation>
    <scope>NUCLEOTIDE SEQUENCE [LARGE SCALE GENOMIC DNA]</scope>
    <source>
        <strain evidence="4 5">AJA228-03</strain>
    </source>
</reference>
<evidence type="ECO:0008006" key="6">
    <source>
        <dbReference type="Google" id="ProtNLM"/>
    </source>
</evidence>
<organism evidence="4 5">
    <name type="scientific">Cyclostephanos tholiformis</name>
    <dbReference type="NCBI Taxonomy" id="382380"/>
    <lineage>
        <taxon>Eukaryota</taxon>
        <taxon>Sar</taxon>
        <taxon>Stramenopiles</taxon>
        <taxon>Ochrophyta</taxon>
        <taxon>Bacillariophyta</taxon>
        <taxon>Coscinodiscophyceae</taxon>
        <taxon>Thalassiosirophycidae</taxon>
        <taxon>Stephanodiscales</taxon>
        <taxon>Stephanodiscaceae</taxon>
        <taxon>Cyclostephanos</taxon>
    </lineage>
</organism>
<feature type="chain" id="PRO_5044724969" description="DUF485 domain-containing protein" evidence="2">
    <location>
        <begin position="29"/>
        <end position="215"/>
    </location>
</feature>
<keyword evidence="2" id="KW-0732">Signal</keyword>
<evidence type="ECO:0000313" key="4">
    <source>
        <dbReference type="EMBL" id="KAL3808411.1"/>
    </source>
</evidence>
<dbReference type="PANTHER" id="PTHR35734">
    <property type="entry name" value="OS01G0805200 PROTEIN"/>
    <property type="match status" value="1"/>
</dbReference>
<gene>
    <name evidence="3" type="ORF">ACHAXA_006036</name>
    <name evidence="4" type="ORF">ACHAXA_009852</name>
</gene>
<feature type="transmembrane region" description="Helical" evidence="1">
    <location>
        <begin position="148"/>
        <end position="170"/>
    </location>
</feature>
<evidence type="ECO:0000256" key="1">
    <source>
        <dbReference type="SAM" id="Phobius"/>
    </source>
</evidence>
<keyword evidence="5" id="KW-1185">Reference proteome</keyword>
<evidence type="ECO:0000313" key="3">
    <source>
        <dbReference type="EMBL" id="KAL3806607.1"/>
    </source>
</evidence>
<dbReference type="InterPro" id="IPR021562">
    <property type="entry name" value="DUF3007"/>
</dbReference>
<keyword evidence="1" id="KW-0472">Membrane</keyword>
<feature type="signal peptide" evidence="2">
    <location>
        <begin position="1"/>
        <end position="28"/>
    </location>
</feature>
<keyword evidence="1" id="KW-0812">Transmembrane</keyword>
<name>A0ABD3R9J3_9STRA</name>
<dbReference type="EMBL" id="JALLPB020000513">
    <property type="protein sequence ID" value="KAL3808411.1"/>
    <property type="molecule type" value="Genomic_DNA"/>
</dbReference>
<proteinExistence type="predicted"/>